<reference evidence="7" key="2">
    <citation type="journal article" date="2020" name="Front. Microbiol.">
        <title>Phenotypic and Genetic Characterization of the Cheese Ripening Yeast Geotrichum candidum.</title>
        <authorList>
            <person name="Perkins V."/>
            <person name="Vignola S."/>
            <person name="Lessard M.H."/>
            <person name="Plante P.L."/>
            <person name="Corbeil J."/>
            <person name="Dugat-Bony E."/>
            <person name="Frenette M."/>
            <person name="Labrie S."/>
        </authorList>
    </citation>
    <scope>NUCLEOTIDE SEQUENCE</scope>
    <source>
        <strain evidence="7">LMA-70</strain>
    </source>
</reference>
<evidence type="ECO:0000256" key="4">
    <source>
        <dbReference type="ARBA" id="ARBA00035209"/>
    </source>
</evidence>
<evidence type="ECO:0000256" key="2">
    <source>
        <dbReference type="ARBA" id="ARBA00022980"/>
    </source>
</evidence>
<dbReference type="HAMAP" id="MF_01325_B">
    <property type="entry name" value="Ribosomal_uL3_B"/>
    <property type="match status" value="1"/>
</dbReference>
<evidence type="ECO:0000313" key="7">
    <source>
        <dbReference type="EMBL" id="KAF5099142.1"/>
    </source>
</evidence>
<evidence type="ECO:0000256" key="3">
    <source>
        <dbReference type="ARBA" id="ARBA00023274"/>
    </source>
</evidence>
<dbReference type="Pfam" id="PF00297">
    <property type="entry name" value="Ribosomal_L3"/>
    <property type="match status" value="1"/>
</dbReference>
<dbReference type="STRING" id="1173061.A0A0J9X8S7"/>
<keyword evidence="2 6" id="KW-0689">Ribosomal protein</keyword>
<reference evidence="7" key="3">
    <citation type="submission" date="2020-01" db="EMBL/GenBank/DDBJ databases">
        <authorList>
            <person name="Perkins V."/>
            <person name="Lessard M.-H."/>
            <person name="Dugat-Bony E."/>
            <person name="Frenette M."/>
            <person name="Labrie S."/>
        </authorList>
    </citation>
    <scope>NUCLEOTIDE SEQUENCE</scope>
    <source>
        <strain evidence="7">LMA-70</strain>
    </source>
</reference>
<dbReference type="Proteomes" id="UP000750522">
    <property type="component" value="Unassembled WGS sequence"/>
</dbReference>
<reference evidence="6 8" key="1">
    <citation type="submission" date="2014-03" db="EMBL/GenBank/DDBJ databases">
        <authorList>
            <person name="Casaregola S."/>
        </authorList>
    </citation>
    <scope>NUCLEOTIDE SEQUENCE [LARGE SCALE GENOMIC DNA]</scope>
    <source>
        <strain evidence="6 8">CLIB 918</strain>
    </source>
</reference>
<keyword evidence="8" id="KW-1185">Reference proteome</keyword>
<dbReference type="PANTHER" id="PTHR11229:SF8">
    <property type="entry name" value="LARGE RIBOSOMAL SUBUNIT PROTEIN UL3M"/>
    <property type="match status" value="1"/>
</dbReference>
<dbReference type="GO" id="GO:0005762">
    <property type="term" value="C:mitochondrial large ribosomal subunit"/>
    <property type="evidence" value="ECO:0007669"/>
    <property type="project" value="TreeGrafter"/>
</dbReference>
<dbReference type="OrthoDB" id="274683at2759"/>
<comment type="caution">
    <text evidence="6">The sequence shown here is derived from an EMBL/GenBank/DDBJ whole genome shotgun (WGS) entry which is preliminary data.</text>
</comment>
<dbReference type="EMBL" id="QQZK01000063">
    <property type="protein sequence ID" value="KAF5099142.1"/>
    <property type="molecule type" value="Genomic_DNA"/>
</dbReference>
<sequence length="275" mass="29691">MFNAFTKALSESLRTLGPSQATRGVAQLKSLSVVSTIPTKTPLLNHTHEAAQSRRLLPERSGVLATKIGMMTWFEPNGDTFPCTVLEVDRLQVTHTKTLEKDGYYAVQVGAGSKDHNKVTRPLLGHFARAEVAPKRYVAEFQVKSAKGLLPLGTVIAADHIKEGQFVDIKSRSKGKGFAGVMKRHHFHGLRATHGTTKKHRSAGSMGPSQDPGRVLPGKKMAGHMGFQNVTIQNSKVIKVDAEKGIILIKGPVSGAKGTVVKVSDAIKKLDAYAK</sequence>
<proteinExistence type="inferred from homology"/>
<dbReference type="InterPro" id="IPR019927">
    <property type="entry name" value="Ribosomal_uL3_bac/org-type"/>
</dbReference>
<dbReference type="PANTHER" id="PTHR11229">
    <property type="entry name" value="50S RIBOSOMAL PROTEIN L3"/>
    <property type="match status" value="1"/>
</dbReference>
<dbReference type="FunFam" id="2.40.30.10:FF:000004">
    <property type="entry name" value="50S ribosomal protein L3"/>
    <property type="match status" value="1"/>
</dbReference>
<dbReference type="GO" id="GO:0006412">
    <property type="term" value="P:translation"/>
    <property type="evidence" value="ECO:0007669"/>
    <property type="project" value="InterPro"/>
</dbReference>
<dbReference type="GO" id="GO:0003735">
    <property type="term" value="F:structural constituent of ribosome"/>
    <property type="evidence" value="ECO:0007669"/>
    <property type="project" value="InterPro"/>
</dbReference>
<evidence type="ECO:0000256" key="1">
    <source>
        <dbReference type="ARBA" id="ARBA00006540"/>
    </source>
</evidence>
<feature type="region of interest" description="Disordered" evidence="5">
    <location>
        <begin position="194"/>
        <end position="215"/>
    </location>
</feature>
<accession>A0A0J9X8S7</accession>
<dbReference type="FunFam" id="3.30.160.810:FF:000001">
    <property type="entry name" value="50S ribosomal protein L3"/>
    <property type="match status" value="1"/>
</dbReference>
<evidence type="ECO:0000256" key="5">
    <source>
        <dbReference type="SAM" id="MobiDB-lite"/>
    </source>
</evidence>
<organism evidence="6 8">
    <name type="scientific">Geotrichum candidum</name>
    <name type="common">Oospora lactis</name>
    <name type="synonym">Dipodascus geotrichum</name>
    <dbReference type="NCBI Taxonomy" id="1173061"/>
    <lineage>
        <taxon>Eukaryota</taxon>
        <taxon>Fungi</taxon>
        <taxon>Dikarya</taxon>
        <taxon>Ascomycota</taxon>
        <taxon>Saccharomycotina</taxon>
        <taxon>Dipodascomycetes</taxon>
        <taxon>Dipodascales</taxon>
        <taxon>Dipodascaceae</taxon>
        <taxon>Geotrichum</taxon>
    </lineage>
</organism>
<name>A0A0J9X8S7_GEOCN</name>
<dbReference type="EMBL" id="CCBN010000004">
    <property type="protein sequence ID" value="CDO53185.1"/>
    <property type="molecule type" value="Genomic_DNA"/>
</dbReference>
<dbReference type="Gene3D" id="2.40.30.10">
    <property type="entry name" value="Translation factors"/>
    <property type="match status" value="1"/>
</dbReference>
<dbReference type="Proteomes" id="UP000242525">
    <property type="component" value="Unassembled WGS sequence"/>
</dbReference>
<protein>
    <recommendedName>
        <fullName evidence="4">Large ribosomal subunit protein uL3m</fullName>
    </recommendedName>
</protein>
<dbReference type="SUPFAM" id="SSF50447">
    <property type="entry name" value="Translation proteins"/>
    <property type="match status" value="1"/>
</dbReference>
<dbReference type="InterPro" id="IPR009000">
    <property type="entry name" value="Transl_B-barrel_sf"/>
</dbReference>
<comment type="similarity">
    <text evidence="1">Belongs to the universal ribosomal protein uL3 family.</text>
</comment>
<evidence type="ECO:0000313" key="6">
    <source>
        <dbReference type="EMBL" id="CDO53185.1"/>
    </source>
</evidence>
<keyword evidence="3" id="KW-0687">Ribonucleoprotein</keyword>
<evidence type="ECO:0000313" key="8">
    <source>
        <dbReference type="Proteomes" id="UP000242525"/>
    </source>
</evidence>
<dbReference type="AlphaFoldDB" id="A0A0J9X8S7"/>
<dbReference type="Gene3D" id="3.30.160.810">
    <property type="match status" value="1"/>
</dbReference>
<gene>
    <name evidence="6" type="ORF">BN980_GECA04s05741g</name>
    <name evidence="7" type="ORF">DV451_003089</name>
</gene>
<dbReference type="InterPro" id="IPR000597">
    <property type="entry name" value="Ribosomal_uL3"/>
</dbReference>
<dbReference type="NCBIfam" id="TIGR03625">
    <property type="entry name" value="L3_bact"/>
    <property type="match status" value="1"/>
</dbReference>